<name>A0A6C0DCT5_9ZZZZ</name>
<dbReference type="AlphaFoldDB" id="A0A6C0DCT5"/>
<organism evidence="1">
    <name type="scientific">viral metagenome</name>
    <dbReference type="NCBI Taxonomy" id="1070528"/>
    <lineage>
        <taxon>unclassified sequences</taxon>
        <taxon>metagenomes</taxon>
        <taxon>organismal metagenomes</taxon>
    </lineage>
</organism>
<protein>
    <submittedName>
        <fullName evidence="1">Uncharacterized protein</fullName>
    </submittedName>
</protein>
<proteinExistence type="predicted"/>
<sequence>MNNSTSDAIIADVKRLISECYADGRLDSGDVLKIAVGVAVKVNDVRGMTGVEKKEFVLKAVEAGLREVFPGEQYEQAESKFVRSVLPAVLDIAVNSARGAFALQKPLTQVASCLSFCLPLLMQKSKVEKPCLTSAAAPEPPAAPVKTE</sequence>
<accession>A0A6C0DCT5</accession>
<evidence type="ECO:0000313" key="1">
    <source>
        <dbReference type="EMBL" id="QHT14222.1"/>
    </source>
</evidence>
<reference evidence="1" key="1">
    <citation type="journal article" date="2020" name="Nature">
        <title>Giant virus diversity and host interactions through global metagenomics.</title>
        <authorList>
            <person name="Schulz F."/>
            <person name="Roux S."/>
            <person name="Paez-Espino D."/>
            <person name="Jungbluth S."/>
            <person name="Walsh D.A."/>
            <person name="Denef V.J."/>
            <person name="McMahon K.D."/>
            <person name="Konstantinidis K.T."/>
            <person name="Eloe-Fadrosh E.A."/>
            <person name="Kyrpides N.C."/>
            <person name="Woyke T."/>
        </authorList>
    </citation>
    <scope>NUCLEOTIDE SEQUENCE</scope>
    <source>
        <strain evidence="1">GVMAG-M-3300023174-137</strain>
    </source>
</reference>
<dbReference type="EMBL" id="MN739580">
    <property type="protein sequence ID" value="QHT14222.1"/>
    <property type="molecule type" value="Genomic_DNA"/>
</dbReference>